<feature type="compositionally biased region" description="Basic and acidic residues" evidence="1">
    <location>
        <begin position="182"/>
        <end position="194"/>
    </location>
</feature>
<name>A0A8J3SVS5_9ACTN</name>
<sequence length="308" mass="31206">MRSAISAGALALALGGGVPLAVATPAGIAAQPPGCQDGGGLLGGVTGGLCKVVDGTTDVVDGLTGSTLSPVTETVDDTAESVLKAPSEALPAKPTKKPQPGSTSPASTPREESSGSSGSGDSGGSSGSTQKKGLLPEVLGTCLPLVSSPNCGRSTADAPSAQAPAATSDRPRSGTEGTGGTRQEKTAKPKRTEKPAPVSPASGPVHRPETRTYTTRVGDPVPPEPPVIDIEAPRLDPLWPGPLMQEFQRRMPGRQSLTPTRQSDPLGTALTTGLLIGAILAVRVLYARRSNEESIPFEPLRAGRHRTA</sequence>
<feature type="signal peptide" evidence="3">
    <location>
        <begin position="1"/>
        <end position="23"/>
    </location>
</feature>
<comment type="caution">
    <text evidence="4">The sequence shown here is derived from an EMBL/GenBank/DDBJ whole genome shotgun (WGS) entry which is preliminary data.</text>
</comment>
<evidence type="ECO:0000256" key="1">
    <source>
        <dbReference type="SAM" id="MobiDB-lite"/>
    </source>
</evidence>
<feature type="compositionally biased region" description="Gly residues" evidence="1">
    <location>
        <begin position="117"/>
        <end position="126"/>
    </location>
</feature>
<keyword evidence="2" id="KW-0812">Transmembrane</keyword>
<evidence type="ECO:0000313" key="5">
    <source>
        <dbReference type="Proteomes" id="UP000634476"/>
    </source>
</evidence>
<proteinExistence type="predicted"/>
<feature type="transmembrane region" description="Helical" evidence="2">
    <location>
        <begin position="266"/>
        <end position="286"/>
    </location>
</feature>
<evidence type="ECO:0000313" key="4">
    <source>
        <dbReference type="EMBL" id="GIH99996.1"/>
    </source>
</evidence>
<keyword evidence="5" id="KW-1185">Reference proteome</keyword>
<accession>A0A8J3SVS5</accession>
<keyword evidence="2" id="KW-1133">Transmembrane helix</keyword>
<keyword evidence="3" id="KW-0732">Signal</keyword>
<dbReference type="Proteomes" id="UP000634476">
    <property type="component" value="Unassembled WGS sequence"/>
</dbReference>
<feature type="chain" id="PRO_5035249271" evidence="3">
    <location>
        <begin position="24"/>
        <end position="308"/>
    </location>
</feature>
<dbReference type="AlphaFoldDB" id="A0A8J3SVS5"/>
<dbReference type="EMBL" id="BOOK01000013">
    <property type="protein sequence ID" value="GIH99996.1"/>
    <property type="molecule type" value="Genomic_DNA"/>
</dbReference>
<dbReference type="RefSeq" id="WP_203874428.1">
    <property type="nucleotide sequence ID" value="NZ_BOOK01000013.1"/>
</dbReference>
<protein>
    <submittedName>
        <fullName evidence="4">Uncharacterized protein</fullName>
    </submittedName>
</protein>
<evidence type="ECO:0000256" key="3">
    <source>
        <dbReference type="SAM" id="SignalP"/>
    </source>
</evidence>
<feature type="region of interest" description="Disordered" evidence="1">
    <location>
        <begin position="151"/>
        <end position="234"/>
    </location>
</feature>
<reference evidence="4" key="1">
    <citation type="submission" date="2021-01" db="EMBL/GenBank/DDBJ databases">
        <title>Whole genome shotgun sequence of Planobispora takensis NBRC 109077.</title>
        <authorList>
            <person name="Komaki H."/>
            <person name="Tamura T."/>
        </authorList>
    </citation>
    <scope>NUCLEOTIDE SEQUENCE</scope>
    <source>
        <strain evidence="4">NBRC 109077</strain>
    </source>
</reference>
<gene>
    <name evidence="4" type="ORF">Pta02_20050</name>
</gene>
<keyword evidence="2" id="KW-0472">Membrane</keyword>
<organism evidence="4 5">
    <name type="scientific">Planobispora takensis</name>
    <dbReference type="NCBI Taxonomy" id="1367882"/>
    <lineage>
        <taxon>Bacteria</taxon>
        <taxon>Bacillati</taxon>
        <taxon>Actinomycetota</taxon>
        <taxon>Actinomycetes</taxon>
        <taxon>Streptosporangiales</taxon>
        <taxon>Streptosporangiaceae</taxon>
        <taxon>Planobispora</taxon>
    </lineage>
</organism>
<feature type="region of interest" description="Disordered" evidence="1">
    <location>
        <begin position="85"/>
        <end position="132"/>
    </location>
</feature>
<evidence type="ECO:0000256" key="2">
    <source>
        <dbReference type="SAM" id="Phobius"/>
    </source>
</evidence>
<feature type="compositionally biased region" description="Low complexity" evidence="1">
    <location>
        <begin position="155"/>
        <end position="168"/>
    </location>
</feature>